<feature type="transmembrane region" description="Helical" evidence="2">
    <location>
        <begin position="58"/>
        <end position="82"/>
    </location>
</feature>
<dbReference type="EMBL" id="CAJOBP010027304">
    <property type="protein sequence ID" value="CAF4621640.1"/>
    <property type="molecule type" value="Genomic_DNA"/>
</dbReference>
<evidence type="ECO:0000256" key="1">
    <source>
        <dbReference type="SAM" id="MobiDB-lite"/>
    </source>
</evidence>
<keyword evidence="2" id="KW-0472">Membrane</keyword>
<keyword evidence="2" id="KW-1133">Transmembrane helix</keyword>
<organism evidence="3 4">
    <name type="scientific">Rotaria socialis</name>
    <dbReference type="NCBI Taxonomy" id="392032"/>
    <lineage>
        <taxon>Eukaryota</taxon>
        <taxon>Metazoa</taxon>
        <taxon>Spiralia</taxon>
        <taxon>Gnathifera</taxon>
        <taxon>Rotifera</taxon>
        <taxon>Eurotatoria</taxon>
        <taxon>Bdelloidea</taxon>
        <taxon>Philodinida</taxon>
        <taxon>Philodinidae</taxon>
        <taxon>Rotaria</taxon>
    </lineage>
</organism>
<dbReference type="Proteomes" id="UP000663873">
    <property type="component" value="Unassembled WGS sequence"/>
</dbReference>
<dbReference type="AlphaFoldDB" id="A0A821DJU2"/>
<protein>
    <submittedName>
        <fullName evidence="3">Uncharacterized protein</fullName>
    </submittedName>
</protein>
<proteinExistence type="predicted"/>
<feature type="region of interest" description="Disordered" evidence="1">
    <location>
        <begin position="1"/>
        <end position="32"/>
    </location>
</feature>
<keyword evidence="2" id="KW-0812">Transmembrane</keyword>
<gene>
    <name evidence="3" type="ORF">UJA718_LOCUS32059</name>
</gene>
<evidence type="ECO:0000256" key="2">
    <source>
        <dbReference type="SAM" id="Phobius"/>
    </source>
</evidence>
<evidence type="ECO:0000313" key="3">
    <source>
        <dbReference type="EMBL" id="CAF4621640.1"/>
    </source>
</evidence>
<accession>A0A821DJU2</accession>
<name>A0A821DJU2_9BILA</name>
<comment type="caution">
    <text evidence="3">The sequence shown here is derived from an EMBL/GenBank/DDBJ whole genome shotgun (WGS) entry which is preliminary data.</text>
</comment>
<keyword evidence="4" id="KW-1185">Reference proteome</keyword>
<evidence type="ECO:0000313" key="4">
    <source>
        <dbReference type="Proteomes" id="UP000663873"/>
    </source>
</evidence>
<sequence length="129" mass="14256">MDADDSSSILYGDDSGNDTNANDSLNEPKEPYADSITHTENGFITLSMNYTISSHRSIRTAVAILLFKLRFGMSNALLVVLFQLSDKRTVFRCIGSARTALMNGFVPKNLGFSHIGRNEIIRQHTSKLA</sequence>
<reference evidence="3" key="1">
    <citation type="submission" date="2021-02" db="EMBL/GenBank/DDBJ databases">
        <authorList>
            <person name="Nowell W R."/>
        </authorList>
    </citation>
    <scope>NUCLEOTIDE SEQUENCE</scope>
</reference>